<reference evidence="2" key="2">
    <citation type="submission" date="2021-04" db="EMBL/GenBank/DDBJ databases">
        <authorList>
            <person name="Gilroy R."/>
        </authorList>
    </citation>
    <scope>NUCLEOTIDE SEQUENCE</scope>
    <source>
        <strain evidence="2">ChiW7-2402</strain>
    </source>
</reference>
<comment type="caution">
    <text evidence="2">The sequence shown here is derived from an EMBL/GenBank/DDBJ whole genome shotgun (WGS) entry which is preliminary data.</text>
</comment>
<name>A0A9D2G695_9FIRM</name>
<dbReference type="SUPFAM" id="SSF56281">
    <property type="entry name" value="Metallo-hydrolase/oxidoreductase"/>
    <property type="match status" value="1"/>
</dbReference>
<reference evidence="2" key="1">
    <citation type="journal article" date="2021" name="PeerJ">
        <title>Extensive microbial diversity within the chicken gut microbiome revealed by metagenomics and culture.</title>
        <authorList>
            <person name="Gilroy R."/>
            <person name="Ravi A."/>
            <person name="Getino M."/>
            <person name="Pursley I."/>
            <person name="Horton D.L."/>
            <person name="Alikhan N.F."/>
            <person name="Baker D."/>
            <person name="Gharbi K."/>
            <person name="Hall N."/>
            <person name="Watson M."/>
            <person name="Adriaenssens E.M."/>
            <person name="Foster-Nyarko E."/>
            <person name="Jarju S."/>
            <person name="Secka A."/>
            <person name="Antonio M."/>
            <person name="Oren A."/>
            <person name="Chaudhuri R.R."/>
            <person name="La Ragione R."/>
            <person name="Hildebrand F."/>
            <person name="Pallen M.J."/>
        </authorList>
    </citation>
    <scope>NUCLEOTIDE SEQUENCE</scope>
    <source>
        <strain evidence="2">ChiW7-2402</strain>
    </source>
</reference>
<dbReference type="AlphaFoldDB" id="A0A9D2G695"/>
<evidence type="ECO:0000259" key="1">
    <source>
        <dbReference type="Pfam" id="PF12706"/>
    </source>
</evidence>
<feature type="domain" description="Metallo-beta-lactamase" evidence="1">
    <location>
        <begin position="63"/>
        <end position="231"/>
    </location>
</feature>
<dbReference type="Proteomes" id="UP000824102">
    <property type="component" value="Unassembled WGS sequence"/>
</dbReference>
<dbReference type="EMBL" id="DXBB01000074">
    <property type="protein sequence ID" value="HIZ73006.1"/>
    <property type="molecule type" value="Genomic_DNA"/>
</dbReference>
<dbReference type="PANTHER" id="PTHR42663:SF6">
    <property type="entry name" value="HYDROLASE C777.06C-RELATED"/>
    <property type="match status" value="1"/>
</dbReference>
<evidence type="ECO:0000313" key="2">
    <source>
        <dbReference type="EMBL" id="HIZ73006.1"/>
    </source>
</evidence>
<dbReference type="Gene3D" id="3.60.15.10">
    <property type="entry name" value="Ribonuclease Z/Hydroxyacylglutathione hydrolase-like"/>
    <property type="match status" value="1"/>
</dbReference>
<accession>A0A9D2G695</accession>
<protein>
    <recommendedName>
        <fullName evidence="1">Metallo-beta-lactamase domain-containing protein</fullName>
    </recommendedName>
</protein>
<dbReference type="InterPro" id="IPR036866">
    <property type="entry name" value="RibonucZ/Hydroxyglut_hydro"/>
</dbReference>
<evidence type="ECO:0000313" key="3">
    <source>
        <dbReference type="Proteomes" id="UP000824102"/>
    </source>
</evidence>
<gene>
    <name evidence="2" type="ORF">H9964_05460</name>
</gene>
<proteinExistence type="predicted"/>
<dbReference type="Pfam" id="PF12706">
    <property type="entry name" value="Lactamase_B_2"/>
    <property type="match status" value="1"/>
</dbReference>
<organism evidence="2 3">
    <name type="scientific">Candidatus Gallimonas intestinavium</name>
    <dbReference type="NCBI Taxonomy" id="2838603"/>
    <lineage>
        <taxon>Bacteria</taxon>
        <taxon>Bacillati</taxon>
        <taxon>Bacillota</taxon>
        <taxon>Clostridia</taxon>
        <taxon>Candidatus Gallimonas</taxon>
    </lineage>
</organism>
<sequence>MKFKFLGTAAAEGFPAMYCGCAYCEAARKAGGRNLRTRSQAMIDEDFLIDYPSDSFVHAMQYRLRMDTVKYIFVTHSHLDHFAPEDATMRGLAFAHNIREPLVTVYGNEAVKKVYDWAHGITIGKIKDGYKFELLKAFQPVRAGDYTVIPLPARHDDNENCFIFVIRKGGKTILYGNDTGMLYEEVFDYLKKEQIYFDMVSLDCTMVENPVSDEGTHLGIDGDVRVLKRFRENGNIDDKTKLFANHFSHNGNPMQEHLESLLLPHGIMPAYDGLEVEL</sequence>
<dbReference type="InterPro" id="IPR001279">
    <property type="entry name" value="Metallo-B-lactamas"/>
</dbReference>
<dbReference type="PANTHER" id="PTHR42663">
    <property type="entry name" value="HYDROLASE C777.06C-RELATED-RELATED"/>
    <property type="match status" value="1"/>
</dbReference>